<comment type="caution">
    <text evidence="1">The sequence shown here is derived from an EMBL/GenBank/DDBJ whole genome shotgun (WGS) entry which is preliminary data.</text>
</comment>
<organism evidence="1 2">
    <name type="scientific">Enterobacter roggenkampii</name>
    <dbReference type="NCBI Taxonomy" id="1812935"/>
    <lineage>
        <taxon>Bacteria</taxon>
        <taxon>Pseudomonadati</taxon>
        <taxon>Pseudomonadota</taxon>
        <taxon>Gammaproteobacteria</taxon>
        <taxon>Enterobacterales</taxon>
        <taxon>Enterobacteriaceae</taxon>
        <taxon>Enterobacter</taxon>
        <taxon>Enterobacter cloacae complex</taxon>
    </lineage>
</organism>
<name>A0ABD7GSQ2_9ENTR</name>
<evidence type="ECO:0000313" key="2">
    <source>
        <dbReference type="Proteomes" id="UP000255291"/>
    </source>
</evidence>
<gene>
    <name evidence="1" type="ORF">DXF87_17910</name>
</gene>
<reference evidence="1 2" key="1">
    <citation type="submission" date="2018-07" db="EMBL/GenBank/DDBJ databases">
        <title>The use of a cohorting ward and systematic surveillance cultures for the control of a Klebsiella pneumoniae carbapenemase (KPC)-producing Enterobacteriaceae outbreak.</title>
        <authorList>
            <person name="Doi Y."/>
        </authorList>
    </citation>
    <scope>NUCLEOTIDE SEQUENCE [LARGE SCALE GENOMIC DNA]</scope>
    <source>
        <strain evidence="1 2">1-RC-17-04017</strain>
    </source>
</reference>
<evidence type="ECO:0000313" key="1">
    <source>
        <dbReference type="EMBL" id="RDT58422.1"/>
    </source>
</evidence>
<sequence>MEALVKWSHQRIVLAMLMWELKYCSRYSLAGTCKLNDVEPEFRLQHVLDLVGKLDHQTATVALHTACGITPLVNMVPGIRLT</sequence>
<dbReference type="AlphaFoldDB" id="A0ABD7GSQ2"/>
<accession>A0ABD7GSQ2</accession>
<proteinExistence type="predicted"/>
<dbReference type="Proteomes" id="UP000255291">
    <property type="component" value="Unassembled WGS sequence"/>
</dbReference>
<protein>
    <submittedName>
        <fullName evidence="1">Uncharacterized protein</fullName>
    </submittedName>
</protein>
<dbReference type="EMBL" id="QRBW01000040">
    <property type="protein sequence ID" value="RDT58422.1"/>
    <property type="molecule type" value="Genomic_DNA"/>
</dbReference>